<dbReference type="AlphaFoldDB" id="A1ZQR5"/>
<dbReference type="InterPro" id="IPR036701">
    <property type="entry name" value="RraB-like_sf"/>
</dbReference>
<proteinExistence type="predicted"/>
<dbReference type="Pfam" id="PF06877">
    <property type="entry name" value="RraB"/>
    <property type="match status" value="1"/>
</dbReference>
<feature type="domain" description="Regulator of ribonuclease activity B" evidence="2">
    <location>
        <begin position="152"/>
        <end position="250"/>
    </location>
</feature>
<reference evidence="3 4" key="1">
    <citation type="submission" date="2007-01" db="EMBL/GenBank/DDBJ databases">
        <authorList>
            <person name="Haygood M."/>
            <person name="Podell S."/>
            <person name="Anderson C."/>
            <person name="Hopkinson B."/>
            <person name="Roe K."/>
            <person name="Barbeau K."/>
            <person name="Gaasterland T."/>
            <person name="Ferriera S."/>
            <person name="Johnson J."/>
            <person name="Kravitz S."/>
            <person name="Beeson K."/>
            <person name="Sutton G."/>
            <person name="Rogers Y.-H."/>
            <person name="Friedman R."/>
            <person name="Frazier M."/>
            <person name="Venter J.C."/>
        </authorList>
    </citation>
    <scope>NUCLEOTIDE SEQUENCE [LARGE SCALE GENOMIC DNA]</scope>
    <source>
        <strain evidence="3 4">ATCC 23134</strain>
    </source>
</reference>
<evidence type="ECO:0000259" key="1">
    <source>
        <dbReference type="Pfam" id="PF05117"/>
    </source>
</evidence>
<dbReference type="OrthoDB" id="7839302at2"/>
<dbReference type="Gene3D" id="3.30.70.970">
    <property type="entry name" value="RraB-like"/>
    <property type="match status" value="1"/>
</dbReference>
<feature type="domain" description="DUF695" evidence="1">
    <location>
        <begin position="8"/>
        <end position="142"/>
    </location>
</feature>
<gene>
    <name evidence="3" type="ORF">M23134_06530</name>
</gene>
<sequence>MEEEVQEHWDSYIASYEEGKPGLTTLRMDLIETAPEADYPFALITGFNFGGEREDGFPEERDLQAVHDTSDAIVGFMEQNFDCIHVASFMYDFQRMEYFYLKEKNNVEQGLNKLYESQLPGYECYISIEEDKDWALYQEFLFPTDEIMHHMYDQKVVLHLEEAGDNLLASRRIDHWVFFAHQDDLERFSGEVAKQGFKVEGTSESDDKELPLQVQVWRNDVPELDTIFPVTSGLRQLAEDFNGSYDGWETVVTK</sequence>
<comment type="caution">
    <text evidence="3">The sequence shown here is derived from an EMBL/GenBank/DDBJ whole genome shotgun (WGS) entry which is preliminary data.</text>
</comment>
<evidence type="ECO:0000259" key="2">
    <source>
        <dbReference type="Pfam" id="PF06877"/>
    </source>
</evidence>
<dbReference type="EMBL" id="AAWS01000025">
    <property type="protein sequence ID" value="EAY27220.1"/>
    <property type="molecule type" value="Genomic_DNA"/>
</dbReference>
<dbReference type="eggNOG" id="COG3076">
    <property type="taxonomic scope" value="Bacteria"/>
</dbReference>
<dbReference type="Pfam" id="PF05117">
    <property type="entry name" value="DUF695"/>
    <property type="match status" value="1"/>
</dbReference>
<dbReference type="Proteomes" id="UP000004095">
    <property type="component" value="Unassembled WGS sequence"/>
</dbReference>
<keyword evidence="4" id="KW-1185">Reference proteome</keyword>
<dbReference type="SUPFAM" id="SSF89946">
    <property type="entry name" value="Hypothetical protein VC0424"/>
    <property type="match status" value="1"/>
</dbReference>
<dbReference type="InterPro" id="IPR016097">
    <property type="entry name" value="DUF695"/>
</dbReference>
<protein>
    <submittedName>
        <fullName evidence="3">Uncharacterized protein</fullName>
    </submittedName>
</protein>
<evidence type="ECO:0000313" key="3">
    <source>
        <dbReference type="EMBL" id="EAY27220.1"/>
    </source>
</evidence>
<accession>A1ZQR5</accession>
<name>A1ZQR5_MICM2</name>
<organism evidence="3 4">
    <name type="scientific">Microscilla marina ATCC 23134</name>
    <dbReference type="NCBI Taxonomy" id="313606"/>
    <lineage>
        <taxon>Bacteria</taxon>
        <taxon>Pseudomonadati</taxon>
        <taxon>Bacteroidota</taxon>
        <taxon>Cytophagia</taxon>
        <taxon>Cytophagales</taxon>
        <taxon>Microscillaceae</taxon>
        <taxon>Microscilla</taxon>
    </lineage>
</organism>
<dbReference type="RefSeq" id="WP_002699882.1">
    <property type="nucleotide sequence ID" value="NZ_AAWS01000025.1"/>
</dbReference>
<dbReference type="InterPro" id="IPR009671">
    <property type="entry name" value="RraB_dom"/>
</dbReference>
<evidence type="ECO:0000313" key="4">
    <source>
        <dbReference type="Proteomes" id="UP000004095"/>
    </source>
</evidence>